<gene>
    <name evidence="9" type="ORF">PSNMU_V1.4_AUG-EV-PASAV3_0102310</name>
</gene>
<dbReference type="OrthoDB" id="10249612at2759"/>
<keyword evidence="10" id="KW-1185">Reference proteome</keyword>
<reference evidence="9 10" key="1">
    <citation type="submission" date="2019-01" db="EMBL/GenBank/DDBJ databases">
        <authorList>
            <person name="Ferrante I. M."/>
        </authorList>
    </citation>
    <scope>NUCLEOTIDE SEQUENCE [LARGE SCALE GENOMIC DNA]</scope>
    <source>
        <strain evidence="9 10">B856</strain>
    </source>
</reference>
<dbReference type="Gene3D" id="3.90.79.20">
    <property type="match status" value="1"/>
</dbReference>
<keyword evidence="7" id="KW-0732">Signal</keyword>
<dbReference type="GO" id="GO:0035529">
    <property type="term" value="F:NADH pyrophosphatase activity"/>
    <property type="evidence" value="ECO:0007669"/>
    <property type="project" value="TreeGrafter"/>
</dbReference>
<dbReference type="EC" id="3.6.1.22" evidence="2"/>
<dbReference type="Proteomes" id="UP000291116">
    <property type="component" value="Unassembled WGS sequence"/>
</dbReference>
<dbReference type="GO" id="GO:0046872">
    <property type="term" value="F:metal ion binding"/>
    <property type="evidence" value="ECO:0007669"/>
    <property type="project" value="UniProtKB-KW"/>
</dbReference>
<dbReference type="PANTHER" id="PTHR42904:SF8">
    <property type="entry name" value="NAD(+) DIPHOSPHATASE"/>
    <property type="match status" value="1"/>
</dbReference>
<dbReference type="InterPro" id="IPR050241">
    <property type="entry name" value="NAD-cap_RNA_hydrolase_NudC"/>
</dbReference>
<name>A0A448ZMQ5_9STRA</name>
<protein>
    <recommendedName>
        <fullName evidence="2">NAD(+) diphosphatase</fullName>
        <ecNumber evidence="2">3.6.1.22</ecNumber>
    </recommendedName>
</protein>
<feature type="chain" id="PRO_5019271730" description="NAD(+) diphosphatase" evidence="7">
    <location>
        <begin position="26"/>
        <end position="468"/>
    </location>
</feature>
<dbReference type="AlphaFoldDB" id="A0A448ZMQ5"/>
<dbReference type="PROSITE" id="PS00893">
    <property type="entry name" value="NUDIX_BOX"/>
    <property type="match status" value="1"/>
</dbReference>
<evidence type="ECO:0000313" key="9">
    <source>
        <dbReference type="EMBL" id="VEU43320.1"/>
    </source>
</evidence>
<keyword evidence="5" id="KW-0460">Magnesium</keyword>
<evidence type="ECO:0000256" key="1">
    <source>
        <dbReference type="ARBA" id="ARBA00001946"/>
    </source>
</evidence>
<sequence length="468" mass="51978">MGVQPGLIVPLYLALFAVVSYHAQSFQPQDRKVAPNGGIIFHKKFVDGKTSAPLQSSSSLPASAVPDETTISDNPWYSHSDIGRDRSHVQKHYNKLSDIFKRYPEEQQDELCADDRKDGNENLAVDISNGSKFLLVSPNGMWFLKSSSCRALPLYLTASQLEDVFSCAKLSEVSSNNFDDENNVHLLAWVGKYDNQDYWVIYLKANETGDHAKVLSRLTEVFSNESRESSSMLDCKPLREFGDSLEFSHDAGILATANGLVEFHKIHLFCSLCGGATEPTKAGGSRTCTVVSCRRSVYPRIDSAAIMLITSPCENYAVLGRKRSWPPGRYSTLAGFCEVGETLEECCVRETFEESGAVVDPKSLKFVASQPWPFPRSLMVGFRGKVMASSNLPVESGTASISLPEIVVDTDEMEDIRWFAKDFVKKRLSLSGSTALSFEPNEMEKEFHIPGKASLARYIITEWANEIR</sequence>
<feature type="signal peptide" evidence="7">
    <location>
        <begin position="1"/>
        <end position="25"/>
    </location>
</feature>
<dbReference type="SUPFAM" id="SSF55811">
    <property type="entry name" value="Nudix"/>
    <property type="match status" value="1"/>
</dbReference>
<evidence type="ECO:0000256" key="6">
    <source>
        <dbReference type="ARBA" id="ARBA00023027"/>
    </source>
</evidence>
<dbReference type="GO" id="GO:0019677">
    <property type="term" value="P:NAD+ catabolic process"/>
    <property type="evidence" value="ECO:0007669"/>
    <property type="project" value="TreeGrafter"/>
</dbReference>
<keyword evidence="4" id="KW-0378">Hydrolase</keyword>
<feature type="domain" description="Nudix hydrolase" evidence="8">
    <location>
        <begin position="299"/>
        <end position="442"/>
    </location>
</feature>
<dbReference type="InterPro" id="IPR020084">
    <property type="entry name" value="NUDIX_hydrolase_CS"/>
</dbReference>
<dbReference type="InterPro" id="IPR000086">
    <property type="entry name" value="NUDIX_hydrolase_dom"/>
</dbReference>
<dbReference type="GO" id="GO:0005829">
    <property type="term" value="C:cytosol"/>
    <property type="evidence" value="ECO:0007669"/>
    <property type="project" value="TreeGrafter"/>
</dbReference>
<dbReference type="Pfam" id="PF00293">
    <property type="entry name" value="NUDIX"/>
    <property type="match status" value="1"/>
</dbReference>
<dbReference type="PANTHER" id="PTHR42904">
    <property type="entry name" value="NUDIX HYDROLASE, NUDC SUBFAMILY"/>
    <property type="match status" value="1"/>
</dbReference>
<dbReference type="InterPro" id="IPR049734">
    <property type="entry name" value="NudC-like_C"/>
</dbReference>
<dbReference type="EMBL" id="CAACVS010000532">
    <property type="protein sequence ID" value="VEU43320.1"/>
    <property type="molecule type" value="Genomic_DNA"/>
</dbReference>
<dbReference type="NCBIfam" id="NF001299">
    <property type="entry name" value="PRK00241.1"/>
    <property type="match status" value="1"/>
</dbReference>
<keyword evidence="6" id="KW-0520">NAD</keyword>
<evidence type="ECO:0000256" key="7">
    <source>
        <dbReference type="SAM" id="SignalP"/>
    </source>
</evidence>
<evidence type="ECO:0000313" key="10">
    <source>
        <dbReference type="Proteomes" id="UP000291116"/>
    </source>
</evidence>
<proteinExistence type="predicted"/>
<accession>A0A448ZMQ5</accession>
<evidence type="ECO:0000256" key="2">
    <source>
        <dbReference type="ARBA" id="ARBA00012381"/>
    </source>
</evidence>
<dbReference type="InterPro" id="IPR015797">
    <property type="entry name" value="NUDIX_hydrolase-like_dom_sf"/>
</dbReference>
<dbReference type="GO" id="GO:0005777">
    <property type="term" value="C:peroxisome"/>
    <property type="evidence" value="ECO:0007669"/>
    <property type="project" value="TreeGrafter"/>
</dbReference>
<evidence type="ECO:0000256" key="3">
    <source>
        <dbReference type="ARBA" id="ARBA00022723"/>
    </source>
</evidence>
<dbReference type="Gene3D" id="3.90.79.10">
    <property type="entry name" value="Nucleoside Triphosphate Pyrophosphohydrolase"/>
    <property type="match status" value="1"/>
</dbReference>
<evidence type="ECO:0000256" key="5">
    <source>
        <dbReference type="ARBA" id="ARBA00022842"/>
    </source>
</evidence>
<evidence type="ECO:0000256" key="4">
    <source>
        <dbReference type="ARBA" id="ARBA00022801"/>
    </source>
</evidence>
<organism evidence="9 10">
    <name type="scientific">Pseudo-nitzschia multistriata</name>
    <dbReference type="NCBI Taxonomy" id="183589"/>
    <lineage>
        <taxon>Eukaryota</taxon>
        <taxon>Sar</taxon>
        <taxon>Stramenopiles</taxon>
        <taxon>Ochrophyta</taxon>
        <taxon>Bacillariophyta</taxon>
        <taxon>Bacillariophyceae</taxon>
        <taxon>Bacillariophycidae</taxon>
        <taxon>Bacillariales</taxon>
        <taxon>Bacillariaceae</taxon>
        <taxon>Pseudo-nitzschia</taxon>
    </lineage>
</organism>
<keyword evidence="3" id="KW-0479">Metal-binding</keyword>
<comment type="cofactor">
    <cofactor evidence="1">
        <name>Mg(2+)</name>
        <dbReference type="ChEBI" id="CHEBI:18420"/>
    </cofactor>
</comment>
<dbReference type="GO" id="GO:0006742">
    <property type="term" value="P:NADP+ catabolic process"/>
    <property type="evidence" value="ECO:0007669"/>
    <property type="project" value="TreeGrafter"/>
</dbReference>
<evidence type="ECO:0000259" key="8">
    <source>
        <dbReference type="PROSITE" id="PS51462"/>
    </source>
</evidence>
<dbReference type="CDD" id="cd03429">
    <property type="entry name" value="NUDIX_NADH_pyrophosphatase_Nudt13"/>
    <property type="match status" value="1"/>
</dbReference>
<dbReference type="PROSITE" id="PS51462">
    <property type="entry name" value="NUDIX"/>
    <property type="match status" value="1"/>
</dbReference>